<keyword evidence="2" id="KW-1185">Reference proteome</keyword>
<reference evidence="2" key="1">
    <citation type="submission" date="2016-02" db="EMBL/GenBank/DDBJ databases">
        <authorList>
            <person name="Rodrigo-Torres Lidia"/>
            <person name="Arahal R.David."/>
        </authorList>
    </citation>
    <scope>NUCLEOTIDE SEQUENCE [LARGE SCALE GENOMIC DNA]</scope>
    <source>
        <strain evidence="2">CECT 8713</strain>
    </source>
</reference>
<name>A0A128FJQ6_9GAMM</name>
<dbReference type="AlphaFoldDB" id="A0A128FJQ6"/>
<organism evidence="1 2">
    <name type="scientific">Grimontia marina</name>
    <dbReference type="NCBI Taxonomy" id="646534"/>
    <lineage>
        <taxon>Bacteria</taxon>
        <taxon>Pseudomonadati</taxon>
        <taxon>Pseudomonadota</taxon>
        <taxon>Gammaproteobacteria</taxon>
        <taxon>Vibrionales</taxon>
        <taxon>Vibrionaceae</taxon>
        <taxon>Grimontia</taxon>
    </lineage>
</organism>
<evidence type="ECO:0000313" key="1">
    <source>
        <dbReference type="EMBL" id="CZF87037.1"/>
    </source>
</evidence>
<proteinExistence type="predicted"/>
<dbReference type="RefSeq" id="WP_062715348.1">
    <property type="nucleotide sequence ID" value="NZ_CAWRCI010000114.1"/>
</dbReference>
<protein>
    <submittedName>
        <fullName evidence="1">Uncharacterized protein</fullName>
    </submittedName>
</protein>
<dbReference type="EMBL" id="FIZY01000114">
    <property type="protein sequence ID" value="CZF87037.1"/>
    <property type="molecule type" value="Genomic_DNA"/>
</dbReference>
<dbReference type="Proteomes" id="UP000073601">
    <property type="component" value="Unassembled WGS sequence"/>
</dbReference>
<evidence type="ECO:0000313" key="2">
    <source>
        <dbReference type="Proteomes" id="UP000073601"/>
    </source>
</evidence>
<gene>
    <name evidence="1" type="ORF">GMA8713_05078</name>
</gene>
<sequence length="338" mass="39436">MYIDRLTCQTFLRIGILSILGESTLKCYISDSHNIENQNLISFEETNNKVISELDYIRRTLNKYIINGKIKLTAINYKEVFDESNVSCVEIVTSSTPIDAIVTDERFLNKFKNIKTGFGDVPTITTWDLLHILHYKNILNDRDLFATKINLINRGYIFCKLSKNELDRIFDASINNNDRLVESAELKAIRQNMVLIKSSEFIELPRDAEWLINLMTFLSHYLKSIWNRYEDDSKCKSISNWIYHIIDYKTWAECYTNQVGEGFAQNADMLRVNSLLHSHDITCIERKKSYQNWLTTEVLDNVKHSNPNLYREILNSAKHMTFEGASKISEKVEGDFHE</sequence>
<accession>A0A128FJQ6</accession>
<dbReference type="OrthoDB" id="6963120at2"/>